<feature type="region of interest" description="Disordered" evidence="4">
    <location>
        <begin position="163"/>
        <end position="185"/>
    </location>
</feature>
<keyword evidence="3" id="KW-0175">Coiled coil</keyword>
<dbReference type="VEuPathDB" id="VectorBase:ACUA015370"/>
<dbReference type="EMBL" id="AXCM01018203">
    <property type="status" value="NOT_ANNOTATED_CDS"/>
    <property type="molecule type" value="Genomic_DNA"/>
</dbReference>
<dbReference type="AlphaFoldDB" id="A0A182MD39"/>
<feature type="domain" description="Kinesin-like protein KIF2A-like N-terminal" evidence="5">
    <location>
        <begin position="99"/>
        <end position="135"/>
    </location>
</feature>
<dbReference type="GO" id="GO:0005874">
    <property type="term" value="C:microtubule"/>
    <property type="evidence" value="ECO:0007669"/>
    <property type="project" value="UniProtKB-KW"/>
</dbReference>
<proteinExistence type="predicted"/>
<feature type="compositionally biased region" description="Basic and acidic residues" evidence="4">
    <location>
        <begin position="175"/>
        <end position="185"/>
    </location>
</feature>
<protein>
    <recommendedName>
        <fullName evidence="5">Kinesin-like protein KIF2A-like N-terminal domain-containing protein</fullName>
    </recommendedName>
</protein>
<dbReference type="Proteomes" id="UP000075883">
    <property type="component" value="Unassembled WGS sequence"/>
</dbReference>
<evidence type="ECO:0000256" key="3">
    <source>
        <dbReference type="ARBA" id="ARBA00023054"/>
    </source>
</evidence>
<keyword evidence="1" id="KW-0963">Cytoplasm</keyword>
<feature type="compositionally biased region" description="Low complexity" evidence="4">
    <location>
        <begin position="30"/>
        <end position="65"/>
    </location>
</feature>
<dbReference type="STRING" id="139723.A0A182MD39"/>
<dbReference type="InterPro" id="IPR054473">
    <property type="entry name" value="KIF2A-like_N"/>
</dbReference>
<reference evidence="6" key="2">
    <citation type="submission" date="2020-05" db="UniProtKB">
        <authorList>
            <consortium name="EnsemblMetazoa"/>
        </authorList>
    </citation>
    <scope>IDENTIFICATION</scope>
    <source>
        <strain evidence="6">A-37</strain>
    </source>
</reference>
<evidence type="ECO:0000313" key="7">
    <source>
        <dbReference type="Proteomes" id="UP000075883"/>
    </source>
</evidence>
<reference evidence="7" key="1">
    <citation type="submission" date="2013-09" db="EMBL/GenBank/DDBJ databases">
        <title>The Genome Sequence of Anopheles culicifacies species A.</title>
        <authorList>
            <consortium name="The Broad Institute Genomics Platform"/>
            <person name="Neafsey D.E."/>
            <person name="Besansky N."/>
            <person name="Howell P."/>
            <person name="Walton C."/>
            <person name="Young S.K."/>
            <person name="Zeng Q."/>
            <person name="Gargeya S."/>
            <person name="Fitzgerald M."/>
            <person name="Haas B."/>
            <person name="Abouelleil A."/>
            <person name="Allen A.W."/>
            <person name="Alvarado L."/>
            <person name="Arachchi H.M."/>
            <person name="Berlin A.M."/>
            <person name="Chapman S.B."/>
            <person name="Gainer-Dewar J."/>
            <person name="Goldberg J."/>
            <person name="Griggs A."/>
            <person name="Gujja S."/>
            <person name="Hansen M."/>
            <person name="Howarth C."/>
            <person name="Imamovic A."/>
            <person name="Ireland A."/>
            <person name="Larimer J."/>
            <person name="McCowan C."/>
            <person name="Murphy C."/>
            <person name="Pearson M."/>
            <person name="Poon T.W."/>
            <person name="Priest M."/>
            <person name="Roberts A."/>
            <person name="Saif S."/>
            <person name="Shea T."/>
            <person name="Sisk P."/>
            <person name="Sykes S."/>
            <person name="Wortman J."/>
            <person name="Nusbaum C."/>
            <person name="Birren B."/>
        </authorList>
    </citation>
    <scope>NUCLEOTIDE SEQUENCE [LARGE SCALE GENOMIC DNA]</scope>
    <source>
        <strain evidence="7">A-37</strain>
    </source>
</reference>
<name>A0A182MD39_9DIPT</name>
<dbReference type="EnsemblMetazoa" id="ACUA015370-RA">
    <property type="protein sequence ID" value="ACUA015370-PA"/>
    <property type="gene ID" value="ACUA015370"/>
</dbReference>
<evidence type="ECO:0000259" key="5">
    <source>
        <dbReference type="Pfam" id="PF22923"/>
    </source>
</evidence>
<evidence type="ECO:0000256" key="1">
    <source>
        <dbReference type="ARBA" id="ARBA00022490"/>
    </source>
</evidence>
<evidence type="ECO:0000256" key="2">
    <source>
        <dbReference type="ARBA" id="ARBA00022701"/>
    </source>
</evidence>
<accession>A0A182MD39</accession>
<evidence type="ECO:0000256" key="4">
    <source>
        <dbReference type="SAM" id="MobiDB-lite"/>
    </source>
</evidence>
<dbReference type="Pfam" id="PF22923">
    <property type="entry name" value="KIF2A-like_1st"/>
    <property type="match status" value="1"/>
</dbReference>
<organism evidence="6 7">
    <name type="scientific">Anopheles culicifacies</name>
    <dbReference type="NCBI Taxonomy" id="139723"/>
    <lineage>
        <taxon>Eukaryota</taxon>
        <taxon>Metazoa</taxon>
        <taxon>Ecdysozoa</taxon>
        <taxon>Arthropoda</taxon>
        <taxon>Hexapoda</taxon>
        <taxon>Insecta</taxon>
        <taxon>Pterygota</taxon>
        <taxon>Neoptera</taxon>
        <taxon>Endopterygota</taxon>
        <taxon>Diptera</taxon>
        <taxon>Nematocera</taxon>
        <taxon>Culicoidea</taxon>
        <taxon>Culicidae</taxon>
        <taxon>Anophelinae</taxon>
        <taxon>Anopheles</taxon>
        <taxon>culicifacies species complex</taxon>
    </lineage>
</organism>
<sequence>MLWFKKRLSTLFGGGKRSAKREEQAKGPVTEESASASASTTAATGCNSKHATASSSSSGTAAPAAKHPKPSSIRQKQKKHGEDSTLPSCDQCASGKQCRVHTAIVSRFHEATRSVTVEWYERGESKGKEIEIDMLLELNKNLQHQPQQHQLEPLAETSSELQREALAPANLSRVGPEKESDLKGT</sequence>
<feature type="region of interest" description="Disordered" evidence="4">
    <location>
        <begin position="1"/>
        <end position="95"/>
    </location>
</feature>
<keyword evidence="2" id="KW-0493">Microtubule</keyword>
<evidence type="ECO:0000313" key="6">
    <source>
        <dbReference type="EnsemblMetazoa" id="ACUA015370-PA"/>
    </source>
</evidence>
<keyword evidence="7" id="KW-1185">Reference proteome</keyword>